<evidence type="ECO:0000313" key="12">
    <source>
        <dbReference type="Proteomes" id="UP000501003"/>
    </source>
</evidence>
<keyword evidence="6 9" id="KW-0175">Coiled coil</keyword>
<keyword evidence="12" id="KW-1185">Reference proteome</keyword>
<comment type="similarity">
    <text evidence="2">Belongs to the DivIVA family.</text>
</comment>
<sequence>MALTPEEVVNKRFTIVKFREGYDQDEVDDFLDEVVVELRRIATENDELKQRLETAQTKSSEAMPPVQDFPVAPVIAAAIPSAADANNSHSLLELARKLHEEHVREGLTKRDQLIRDGQENAARLVRDAEATARAIIGQLELDRKAIENTIDELRIFEHDYRGRLREYIESQLTTLIREESFEQPLEAAAQIELLAVSEPELEELEEEEDEKASERD</sequence>
<dbReference type="PANTHER" id="PTHR35794:SF2">
    <property type="entry name" value="CELL DIVISION PROTEIN DIVIVA"/>
    <property type="match status" value="1"/>
</dbReference>
<evidence type="ECO:0000256" key="4">
    <source>
        <dbReference type="ARBA" id="ARBA00022490"/>
    </source>
</evidence>
<keyword evidence="7" id="KW-0131">Cell cycle</keyword>
<comment type="subcellular location">
    <subcellularLocation>
        <location evidence="1">Cytoplasm</location>
    </subcellularLocation>
</comment>
<dbReference type="EMBL" id="CP054056">
    <property type="protein sequence ID" value="QKJ25378.1"/>
    <property type="molecule type" value="Genomic_DNA"/>
</dbReference>
<evidence type="ECO:0000256" key="3">
    <source>
        <dbReference type="ARBA" id="ARBA00018787"/>
    </source>
</evidence>
<feature type="coiled-coil region" evidence="9">
    <location>
        <begin position="31"/>
        <end position="58"/>
    </location>
</feature>
<evidence type="ECO:0000256" key="5">
    <source>
        <dbReference type="ARBA" id="ARBA00022618"/>
    </source>
</evidence>
<dbReference type="NCBIfam" id="TIGR03544">
    <property type="entry name" value="DivI1A_domain"/>
    <property type="match status" value="1"/>
</dbReference>
<feature type="region of interest" description="Disordered" evidence="10">
    <location>
        <begin position="196"/>
        <end position="216"/>
    </location>
</feature>
<evidence type="ECO:0000256" key="10">
    <source>
        <dbReference type="SAM" id="MobiDB-lite"/>
    </source>
</evidence>
<evidence type="ECO:0000256" key="7">
    <source>
        <dbReference type="ARBA" id="ARBA00023306"/>
    </source>
</evidence>
<evidence type="ECO:0000256" key="2">
    <source>
        <dbReference type="ARBA" id="ARBA00009008"/>
    </source>
</evidence>
<reference evidence="11 12" key="1">
    <citation type="submission" date="2020-05" db="EMBL/GenBank/DDBJ databases">
        <title>Aquirufa sp. strain 15G-AUS-rot a new Aquirufa species.</title>
        <authorList>
            <person name="Pitt A."/>
            <person name="Hahn M.W."/>
        </authorList>
    </citation>
    <scope>NUCLEOTIDE SEQUENCE [LARGE SCALE GENOMIC DNA]</scope>
    <source>
        <strain evidence="11 12">15G-AUS-rot</strain>
    </source>
</reference>
<dbReference type="Proteomes" id="UP000501003">
    <property type="component" value="Chromosome"/>
</dbReference>
<protein>
    <recommendedName>
        <fullName evidence="3">Cell wall synthesis protein Wag31</fullName>
    </recommendedName>
    <alternativeName>
        <fullName evidence="8">Antigen 84</fullName>
    </alternativeName>
</protein>
<keyword evidence="5" id="KW-0132">Cell division</keyword>
<name>A0A7D4ULR1_9MICO</name>
<dbReference type="GO" id="GO:0051301">
    <property type="term" value="P:cell division"/>
    <property type="evidence" value="ECO:0007669"/>
    <property type="project" value="UniProtKB-KW"/>
</dbReference>
<dbReference type="Gene3D" id="6.10.250.660">
    <property type="match status" value="1"/>
</dbReference>
<dbReference type="Pfam" id="PF05103">
    <property type="entry name" value="DivIVA"/>
    <property type="match status" value="1"/>
</dbReference>
<dbReference type="PANTHER" id="PTHR35794">
    <property type="entry name" value="CELL DIVISION PROTEIN DIVIVA"/>
    <property type="match status" value="1"/>
</dbReference>
<evidence type="ECO:0000256" key="6">
    <source>
        <dbReference type="ARBA" id="ARBA00023054"/>
    </source>
</evidence>
<dbReference type="InterPro" id="IPR019933">
    <property type="entry name" value="DivIVA_domain"/>
</dbReference>
<keyword evidence="4" id="KW-0963">Cytoplasm</keyword>
<feature type="compositionally biased region" description="Acidic residues" evidence="10">
    <location>
        <begin position="199"/>
        <end position="216"/>
    </location>
</feature>
<dbReference type="KEGG" id="aqg:HRU87_04150"/>
<evidence type="ECO:0000256" key="1">
    <source>
        <dbReference type="ARBA" id="ARBA00004496"/>
    </source>
</evidence>
<evidence type="ECO:0000256" key="8">
    <source>
        <dbReference type="ARBA" id="ARBA00031737"/>
    </source>
</evidence>
<organism evidence="11 12">
    <name type="scientific">Aquiluna borgnonia</name>
    <dbReference type="NCBI Taxonomy" id="2499157"/>
    <lineage>
        <taxon>Bacteria</taxon>
        <taxon>Bacillati</taxon>
        <taxon>Actinomycetota</taxon>
        <taxon>Actinomycetes</taxon>
        <taxon>Micrococcales</taxon>
        <taxon>Microbacteriaceae</taxon>
        <taxon>Luna cluster</taxon>
        <taxon>Luna-1 subcluster</taxon>
        <taxon>Aquiluna</taxon>
    </lineage>
</organism>
<proteinExistence type="inferred from homology"/>
<dbReference type="GO" id="GO:0005737">
    <property type="term" value="C:cytoplasm"/>
    <property type="evidence" value="ECO:0007669"/>
    <property type="project" value="UniProtKB-SubCell"/>
</dbReference>
<accession>A0A7D4ULR1</accession>
<gene>
    <name evidence="11" type="ORF">HRU87_04150</name>
</gene>
<dbReference type="RefSeq" id="WP_173493675.1">
    <property type="nucleotide sequence ID" value="NZ_CP054056.1"/>
</dbReference>
<evidence type="ECO:0000256" key="9">
    <source>
        <dbReference type="SAM" id="Coils"/>
    </source>
</evidence>
<evidence type="ECO:0000313" key="11">
    <source>
        <dbReference type="EMBL" id="QKJ25378.1"/>
    </source>
</evidence>
<dbReference type="AlphaFoldDB" id="A0A7D4ULR1"/>
<dbReference type="InterPro" id="IPR007793">
    <property type="entry name" value="DivIVA_fam"/>
</dbReference>